<feature type="transmembrane region" description="Helical" evidence="1">
    <location>
        <begin position="43"/>
        <end position="66"/>
    </location>
</feature>
<keyword evidence="1" id="KW-0472">Membrane</keyword>
<feature type="transmembrane region" description="Helical" evidence="1">
    <location>
        <begin position="128"/>
        <end position="146"/>
    </location>
</feature>
<protein>
    <submittedName>
        <fullName evidence="3">DUF2157 domain-containing protein</fullName>
    </submittedName>
</protein>
<feature type="transmembrane region" description="Helical" evidence="1">
    <location>
        <begin position="72"/>
        <end position="92"/>
    </location>
</feature>
<reference evidence="3 4" key="1">
    <citation type="submission" date="2020-10" db="EMBL/GenBank/DDBJ databases">
        <title>Complete genome sequence of Paludibaculum fermentans P105T, a facultatively anaerobic acidobacterium capable of dissimilatory Fe(III) reduction.</title>
        <authorList>
            <person name="Dedysh S.N."/>
            <person name="Beletsky A.V."/>
            <person name="Kulichevskaya I.S."/>
            <person name="Mardanov A.V."/>
            <person name="Ravin N.V."/>
        </authorList>
    </citation>
    <scope>NUCLEOTIDE SEQUENCE [LARGE SCALE GENOMIC DNA]</scope>
    <source>
        <strain evidence="3 4">P105</strain>
    </source>
</reference>
<feature type="transmembrane region" description="Helical" evidence="1">
    <location>
        <begin position="313"/>
        <end position="330"/>
    </location>
</feature>
<feature type="transmembrane region" description="Helical" evidence="1">
    <location>
        <begin position="288"/>
        <end position="306"/>
    </location>
</feature>
<name>A0A7S7SND9_PALFE</name>
<evidence type="ECO:0000313" key="3">
    <source>
        <dbReference type="EMBL" id="QOY90833.1"/>
    </source>
</evidence>
<sequence length="373" mass="40737">MKMDFEPSLARWVTANLLSEQQAASIREWEAARSPQGKGRLPVILGLTLGGLMLATGILLFVSAHWDELSPFVRMSMLVTTVTGLHLAAAFFADRQPALATTLHAVGTVSLGGAIFLAGQIFNMEEHWPSGVLMWALGAVAGWLLLRDWPQMALAALLVPFWLIGEWFEAARPAVAAAQVTEVAVLFLAICYLTLRHPKGPSDDSVRALGWIGGLALIPAVVIVVLGRPYRYASLPTFEFEFVGWAGAFLLPLALSYWYRRTDTWMNAVAGLWVAGLSWIVPSNHSPVLYLWCALGCAGLIAWGIHELRPERINLGMAGFAITLTSFYFSNVMDRLGRSFSLIVLGVVFLAGGWYGEKLRRNLVARISLGGAQ</sequence>
<evidence type="ECO:0000259" key="2">
    <source>
        <dbReference type="Pfam" id="PF09925"/>
    </source>
</evidence>
<dbReference type="KEGG" id="pfer:IRI77_13065"/>
<feature type="transmembrane region" description="Helical" evidence="1">
    <location>
        <begin position="99"/>
        <end position="122"/>
    </location>
</feature>
<feature type="transmembrane region" description="Helical" evidence="1">
    <location>
        <begin position="336"/>
        <end position="356"/>
    </location>
</feature>
<gene>
    <name evidence="3" type="ORF">IRI77_13065</name>
</gene>
<feature type="transmembrane region" description="Helical" evidence="1">
    <location>
        <begin position="207"/>
        <end position="230"/>
    </location>
</feature>
<dbReference type="InterPro" id="IPR018677">
    <property type="entry name" value="DUF2157"/>
</dbReference>
<feature type="transmembrane region" description="Helical" evidence="1">
    <location>
        <begin position="242"/>
        <end position="258"/>
    </location>
</feature>
<dbReference type="Pfam" id="PF09925">
    <property type="entry name" value="DUF2157"/>
    <property type="match status" value="1"/>
</dbReference>
<feature type="transmembrane region" description="Helical" evidence="1">
    <location>
        <begin position="176"/>
        <end position="195"/>
    </location>
</feature>
<accession>A0A7S7SND9</accession>
<organism evidence="3 4">
    <name type="scientific">Paludibaculum fermentans</name>
    <dbReference type="NCBI Taxonomy" id="1473598"/>
    <lineage>
        <taxon>Bacteria</taxon>
        <taxon>Pseudomonadati</taxon>
        <taxon>Acidobacteriota</taxon>
        <taxon>Terriglobia</taxon>
        <taxon>Bryobacterales</taxon>
        <taxon>Bryobacteraceae</taxon>
        <taxon>Paludibaculum</taxon>
    </lineage>
</organism>
<keyword evidence="4" id="KW-1185">Reference proteome</keyword>
<evidence type="ECO:0000256" key="1">
    <source>
        <dbReference type="SAM" id="Phobius"/>
    </source>
</evidence>
<feature type="domain" description="DUF2157" evidence="2">
    <location>
        <begin position="11"/>
        <end position="148"/>
    </location>
</feature>
<feature type="transmembrane region" description="Helical" evidence="1">
    <location>
        <begin position="265"/>
        <end position="282"/>
    </location>
</feature>
<keyword evidence="1" id="KW-0812">Transmembrane</keyword>
<keyword evidence="1" id="KW-1133">Transmembrane helix</keyword>
<feature type="transmembrane region" description="Helical" evidence="1">
    <location>
        <begin position="153"/>
        <end position="170"/>
    </location>
</feature>
<evidence type="ECO:0000313" key="4">
    <source>
        <dbReference type="Proteomes" id="UP000593892"/>
    </source>
</evidence>
<proteinExistence type="predicted"/>
<dbReference type="EMBL" id="CP063849">
    <property type="protein sequence ID" value="QOY90833.1"/>
    <property type="molecule type" value="Genomic_DNA"/>
</dbReference>
<dbReference type="RefSeq" id="WP_194452490.1">
    <property type="nucleotide sequence ID" value="NZ_CP063849.1"/>
</dbReference>
<dbReference type="AlphaFoldDB" id="A0A7S7SND9"/>
<dbReference type="Proteomes" id="UP000593892">
    <property type="component" value="Chromosome"/>
</dbReference>